<reference evidence="2" key="1">
    <citation type="submission" date="2018-08" db="EMBL/GenBank/DDBJ databases">
        <authorList>
            <person name="Rossello M."/>
        </authorList>
    </citation>
    <scope>NUCLEOTIDE SEQUENCE [LARGE SCALE GENOMIC DNA]</scope>
    <source>
        <strain evidence="2">cv. Chinese Spring</strain>
    </source>
</reference>
<organism evidence="2">
    <name type="scientific">Triticum aestivum</name>
    <name type="common">Wheat</name>
    <dbReference type="NCBI Taxonomy" id="4565"/>
    <lineage>
        <taxon>Eukaryota</taxon>
        <taxon>Viridiplantae</taxon>
        <taxon>Streptophyta</taxon>
        <taxon>Embryophyta</taxon>
        <taxon>Tracheophyta</taxon>
        <taxon>Spermatophyta</taxon>
        <taxon>Magnoliopsida</taxon>
        <taxon>Liliopsida</taxon>
        <taxon>Poales</taxon>
        <taxon>Poaceae</taxon>
        <taxon>BOP clade</taxon>
        <taxon>Pooideae</taxon>
        <taxon>Triticodae</taxon>
        <taxon>Triticeae</taxon>
        <taxon>Triticinae</taxon>
        <taxon>Triticum</taxon>
    </lineage>
</organism>
<dbReference type="Gramene" id="TraesCAD_scaffold_153314_01G000100.1">
    <property type="protein sequence ID" value="TraesCAD_scaffold_153314_01G000100.1"/>
    <property type="gene ID" value="TraesCAD_scaffold_153314_01G000100"/>
</dbReference>
<dbReference type="OMA" id="MEYHMLY"/>
<keyword evidence="3" id="KW-1185">Reference proteome</keyword>
<dbReference type="InterPro" id="IPR006734">
    <property type="entry name" value="PLATZ"/>
</dbReference>
<evidence type="ECO:0000256" key="1">
    <source>
        <dbReference type="SAM" id="MobiDB-lite"/>
    </source>
</evidence>
<sequence>MQSSAVRATPQWLRGLLSEEFFDACAVHPAERKNDKNHLCADCAAALCRHCLPHDPSHNVLQIWKYASCFVVRVDDLKLFDCTGIQSHTVSDHEVVFLNERTARKRSACAENPCAACARPLSSGHDYCSLFCKVKHLGESERGLRCALRVNRKAAAAAGEPQNGKRPRAASSEAGPSCGGSSGKRSRKQLAPARSPFC</sequence>
<reference evidence="2" key="2">
    <citation type="submission" date="2018-10" db="UniProtKB">
        <authorList>
            <consortium name="EnsemblPlants"/>
        </authorList>
    </citation>
    <scope>IDENTIFICATION</scope>
</reference>
<dbReference type="PANTHER" id="PTHR31065:SF59">
    <property type="entry name" value="OS02G0661400 PROTEIN"/>
    <property type="match status" value="1"/>
</dbReference>
<dbReference type="Gramene" id="TraesROB_scaffold_148998_01G000100.1">
    <property type="protein sequence ID" value="TraesROB_scaffold_148998_01G000100.1"/>
    <property type="gene ID" value="TraesROB_scaffold_148998_01G000100"/>
</dbReference>
<dbReference type="PANTHER" id="PTHR31065">
    <property type="entry name" value="PLATZ TRANSCRIPTION FACTOR FAMILY PROTEIN"/>
    <property type="match status" value="1"/>
</dbReference>
<accession>A0A3B6PPV9</accession>
<name>A0A3B6PPV9_WHEAT</name>
<evidence type="ECO:0008006" key="4">
    <source>
        <dbReference type="Google" id="ProtNLM"/>
    </source>
</evidence>
<dbReference type="Gramene" id="TraesCS6B03G0802100.1">
    <property type="protein sequence ID" value="TraesCS6B03G0802100.1.CDS"/>
    <property type="gene ID" value="TraesCS6B03G0802100"/>
</dbReference>
<dbReference type="Gramene" id="TraesCS6B02G276500.1">
    <property type="protein sequence ID" value="TraesCS6B02G276500.1"/>
    <property type="gene ID" value="TraesCS6B02G276500"/>
</dbReference>
<protein>
    <recommendedName>
        <fullName evidence="4">B box-type domain-containing protein</fullName>
    </recommendedName>
</protein>
<dbReference type="AlphaFoldDB" id="A0A3B6PPV9"/>
<dbReference type="Pfam" id="PF04640">
    <property type="entry name" value="PLATZ"/>
    <property type="match status" value="1"/>
</dbReference>
<evidence type="ECO:0000313" key="3">
    <source>
        <dbReference type="Proteomes" id="UP000019116"/>
    </source>
</evidence>
<evidence type="ECO:0000313" key="2">
    <source>
        <dbReference type="EnsemblPlants" id="TraesCS6B02G276500.1"/>
    </source>
</evidence>
<dbReference type="EnsemblPlants" id="TraesCS6B02G276500.1">
    <property type="protein sequence ID" value="TraesCS6B02G276500.1"/>
    <property type="gene ID" value="TraesCS6B02G276500"/>
</dbReference>
<dbReference type="Gramene" id="TraesWEE_scaffold_152804_01G000100.1">
    <property type="protein sequence ID" value="TraesWEE_scaffold_152804_01G000100.1"/>
    <property type="gene ID" value="TraesWEE_scaffold_152804_01G000100"/>
</dbReference>
<dbReference type="Proteomes" id="UP000019116">
    <property type="component" value="Chromosome 6B"/>
</dbReference>
<feature type="region of interest" description="Disordered" evidence="1">
    <location>
        <begin position="155"/>
        <end position="198"/>
    </location>
</feature>
<proteinExistence type="predicted"/>